<feature type="chain" id="PRO_5047210822" evidence="1">
    <location>
        <begin position="25"/>
        <end position="251"/>
    </location>
</feature>
<accession>A0ABS0ZP98</accession>
<evidence type="ECO:0000313" key="4">
    <source>
        <dbReference type="Proteomes" id="UP000746649"/>
    </source>
</evidence>
<dbReference type="RefSeq" id="WP_060571386.1">
    <property type="nucleotide sequence ID" value="NZ_JADWND010000003.1"/>
</dbReference>
<evidence type="ECO:0000313" key="3">
    <source>
        <dbReference type="EMBL" id="MBJ8380643.1"/>
    </source>
</evidence>
<gene>
    <name evidence="3" type="ORF">I6M88_06570</name>
</gene>
<name>A0ABS0ZP98_9ENTR</name>
<dbReference type="InterPro" id="IPR008962">
    <property type="entry name" value="PapD-like_sf"/>
</dbReference>
<dbReference type="InterPro" id="IPR050643">
    <property type="entry name" value="Periplasmic_pilus_chap"/>
</dbReference>
<keyword evidence="1" id="KW-0732">Signal</keyword>
<dbReference type="InterPro" id="IPR013783">
    <property type="entry name" value="Ig-like_fold"/>
</dbReference>
<feature type="signal peptide" evidence="1">
    <location>
        <begin position="1"/>
        <end position="24"/>
    </location>
</feature>
<organism evidence="3 4">
    <name type="scientific">Citrobacter sedlakii</name>
    <dbReference type="NCBI Taxonomy" id="67826"/>
    <lineage>
        <taxon>Bacteria</taxon>
        <taxon>Pseudomonadati</taxon>
        <taxon>Pseudomonadota</taxon>
        <taxon>Gammaproteobacteria</taxon>
        <taxon>Enterobacterales</taxon>
        <taxon>Enterobacteriaceae</taxon>
        <taxon>Citrobacter</taxon>
        <taxon>Citrobacter freundii complex</taxon>
    </lineage>
</organism>
<protein>
    <submittedName>
        <fullName evidence="3">Molecular chaperone</fullName>
    </submittedName>
</protein>
<feature type="domain" description="Pili assembly chaperone N-terminal" evidence="2">
    <location>
        <begin position="38"/>
        <end position="146"/>
    </location>
</feature>
<dbReference type="InterPro" id="IPR016147">
    <property type="entry name" value="Pili_assmbl_chaperone_N"/>
</dbReference>
<dbReference type="PANTHER" id="PTHR30251">
    <property type="entry name" value="PILUS ASSEMBLY CHAPERONE"/>
    <property type="match status" value="1"/>
</dbReference>
<dbReference type="Gene3D" id="2.60.40.10">
    <property type="entry name" value="Immunoglobulins"/>
    <property type="match status" value="2"/>
</dbReference>
<sequence length="251" mass="27882">MKVRTSFGLLSVLTAALVSPGANSAATILLWPIDPWLAAENNATELWIQNQGDTPTTMQVRIVRWQQENGYERYKAQQEVVASPPIVRIEKGSKQLIRLIKQTTVPAGVEQAYRIIVDEIPQPDPVSTPQMGLKVQMRYSLPLFVYGQGVQTWAQGEHHAQVKPSQLHWRVVRSEGQPQLEVRNDSDVHVRLSKVSLQQGGSQHTMAEGLLGYVLPGSFRRWPLPTGATRPDRLTAAINAQDGKWLSGPAN</sequence>
<evidence type="ECO:0000259" key="2">
    <source>
        <dbReference type="Pfam" id="PF00345"/>
    </source>
</evidence>
<comment type="caution">
    <text evidence="3">The sequence shown here is derived from an EMBL/GenBank/DDBJ whole genome shotgun (WGS) entry which is preliminary data.</text>
</comment>
<reference evidence="3 4" key="1">
    <citation type="submission" date="2020-11" db="EMBL/GenBank/DDBJ databases">
        <title>Enhanced detection system for hospital associated transmission using whole genome sequencing surveillance.</title>
        <authorList>
            <person name="Harrison L.H."/>
            <person name="Van Tyne D."/>
            <person name="Marsh J.W."/>
            <person name="Griffith M.P."/>
            <person name="Snyder D.J."/>
            <person name="Cooper V.S."/>
            <person name="Mustapha M."/>
        </authorList>
    </citation>
    <scope>NUCLEOTIDE SEQUENCE [LARGE SCALE GENOMIC DNA]</scope>
    <source>
        <strain evidence="3 4">CB00117</strain>
    </source>
</reference>
<dbReference type="Pfam" id="PF00345">
    <property type="entry name" value="PapD_N"/>
    <property type="match status" value="1"/>
</dbReference>
<keyword evidence="4" id="KW-1185">Reference proteome</keyword>
<proteinExistence type="predicted"/>
<dbReference type="Proteomes" id="UP000746649">
    <property type="component" value="Unassembled WGS sequence"/>
</dbReference>
<dbReference type="EMBL" id="JADWND010000003">
    <property type="protein sequence ID" value="MBJ8380643.1"/>
    <property type="molecule type" value="Genomic_DNA"/>
</dbReference>
<dbReference type="PANTHER" id="PTHR30251:SF4">
    <property type="entry name" value="SLR1668 PROTEIN"/>
    <property type="match status" value="1"/>
</dbReference>
<dbReference type="SUPFAM" id="SSF49354">
    <property type="entry name" value="PapD-like"/>
    <property type="match status" value="1"/>
</dbReference>
<evidence type="ECO:0000256" key="1">
    <source>
        <dbReference type="SAM" id="SignalP"/>
    </source>
</evidence>